<dbReference type="InParanoid" id="A0A0D2ANS3"/>
<dbReference type="RefSeq" id="XP_016218227.1">
    <property type="nucleotide sequence ID" value="XM_016354132.1"/>
</dbReference>
<evidence type="ECO:0008006" key="4">
    <source>
        <dbReference type="Google" id="ProtNLM"/>
    </source>
</evidence>
<keyword evidence="3" id="KW-1185">Reference proteome</keyword>
<feature type="compositionally biased region" description="Polar residues" evidence="1">
    <location>
        <begin position="327"/>
        <end position="336"/>
    </location>
</feature>
<feature type="region of interest" description="Disordered" evidence="1">
    <location>
        <begin position="408"/>
        <end position="451"/>
    </location>
</feature>
<evidence type="ECO:0000256" key="1">
    <source>
        <dbReference type="SAM" id="MobiDB-lite"/>
    </source>
</evidence>
<dbReference type="VEuPathDB" id="FungiDB:PV09_01274"/>
<dbReference type="GeneID" id="27309247"/>
<feature type="region of interest" description="Disordered" evidence="1">
    <location>
        <begin position="264"/>
        <end position="283"/>
    </location>
</feature>
<dbReference type="AlphaFoldDB" id="A0A0D2ANS3"/>
<feature type="compositionally biased region" description="Basic and acidic residues" evidence="1">
    <location>
        <begin position="356"/>
        <end position="366"/>
    </location>
</feature>
<dbReference type="HOGENOM" id="CLU_543152_0_0_1"/>
<protein>
    <recommendedName>
        <fullName evidence="4">BTB domain-containing protein</fullName>
    </recommendedName>
</protein>
<evidence type="ECO:0000313" key="2">
    <source>
        <dbReference type="EMBL" id="KIW08358.1"/>
    </source>
</evidence>
<organism evidence="2 3">
    <name type="scientific">Verruconis gallopava</name>
    <dbReference type="NCBI Taxonomy" id="253628"/>
    <lineage>
        <taxon>Eukaryota</taxon>
        <taxon>Fungi</taxon>
        <taxon>Dikarya</taxon>
        <taxon>Ascomycota</taxon>
        <taxon>Pezizomycotina</taxon>
        <taxon>Dothideomycetes</taxon>
        <taxon>Pleosporomycetidae</taxon>
        <taxon>Venturiales</taxon>
        <taxon>Sympoventuriaceae</taxon>
        <taxon>Verruconis</taxon>
    </lineage>
</organism>
<sequence length="502" mass="55477">MDEHDIAGFLSLQPQGNGELIVHALDGQTFTFAGLDLDLIFKVCPLLAFSFEERSNGRKIHVLTASSIELVSRFLRFLYTGEYHVLDHTGQELPCSLLLHAQLYHYGELYDVPLLVNTAYLHISQACEIACSMPSPPADLCNTLKYLYKNVNSCFEVHHTILHYCITCFSHHHLGDSPDFRNLLLELPECEQDLCKLNMQRGFEDETSADIIRMQLPRTEQRQCRSYDYIYDIFGSSNASTPMQTPLMTPEMRSPPFGFTLVHQPRHPGSLSATEDSDGYYSDGSLSSDFEGFSLVDRSQEPRRSGCGRFRGHSTHPPFPAADEGMDSNQRGLQSRSENDTFDEDDRVACRSRTPSGDDKRIRLSRDANGSSPIPSCITENHVLRPAATHSIQVPELAESLAPLDGIQGAEKASNGPISDPSDAEYSESEWSVLSDRASPHKTAGSPERSLSFCGRFGISGSTETIVSASDLEPSTSSHAELDGVVKSLDSERAVVSDGESE</sequence>
<dbReference type="Proteomes" id="UP000053259">
    <property type="component" value="Unassembled WGS sequence"/>
</dbReference>
<name>A0A0D2ANS3_9PEZI</name>
<gene>
    <name evidence="2" type="ORF">PV09_01274</name>
</gene>
<proteinExistence type="predicted"/>
<accession>A0A0D2ANS3</accession>
<dbReference type="OrthoDB" id="3945102at2759"/>
<evidence type="ECO:0000313" key="3">
    <source>
        <dbReference type="Proteomes" id="UP000053259"/>
    </source>
</evidence>
<dbReference type="EMBL" id="KN847531">
    <property type="protein sequence ID" value="KIW08358.1"/>
    <property type="molecule type" value="Genomic_DNA"/>
</dbReference>
<feature type="region of interest" description="Disordered" evidence="1">
    <location>
        <begin position="294"/>
        <end position="377"/>
    </location>
</feature>
<reference evidence="2 3" key="1">
    <citation type="submission" date="2015-01" db="EMBL/GenBank/DDBJ databases">
        <title>The Genome Sequence of Ochroconis gallopava CBS43764.</title>
        <authorList>
            <consortium name="The Broad Institute Genomics Platform"/>
            <person name="Cuomo C."/>
            <person name="de Hoog S."/>
            <person name="Gorbushina A."/>
            <person name="Stielow B."/>
            <person name="Teixiera M."/>
            <person name="Abouelleil A."/>
            <person name="Chapman S.B."/>
            <person name="Priest M."/>
            <person name="Young S.K."/>
            <person name="Wortman J."/>
            <person name="Nusbaum C."/>
            <person name="Birren B."/>
        </authorList>
    </citation>
    <scope>NUCLEOTIDE SEQUENCE [LARGE SCALE GENOMIC DNA]</scope>
    <source>
        <strain evidence="2 3">CBS 43764</strain>
    </source>
</reference>